<keyword evidence="6 8" id="KW-1133">Transmembrane helix</keyword>
<dbReference type="GO" id="GO:0005886">
    <property type="term" value="C:plasma membrane"/>
    <property type="evidence" value="ECO:0007669"/>
    <property type="project" value="UniProtKB-SubCell"/>
</dbReference>
<name>A0A1W1IJT4_9LACT</name>
<feature type="domain" description="ABC transmembrane type-1" evidence="9">
    <location>
        <begin position="63"/>
        <end position="253"/>
    </location>
</feature>
<dbReference type="RefSeq" id="WP_086943991.1">
    <property type="nucleotide sequence ID" value="NZ_FONM01000031.1"/>
</dbReference>
<feature type="transmembrane region" description="Helical" evidence="8">
    <location>
        <begin position="39"/>
        <end position="60"/>
    </location>
</feature>
<dbReference type="Proteomes" id="UP000195985">
    <property type="component" value="Unassembled WGS sequence"/>
</dbReference>
<dbReference type="SUPFAM" id="SSF161098">
    <property type="entry name" value="MetI-like"/>
    <property type="match status" value="1"/>
</dbReference>
<feature type="transmembrane region" description="Helical" evidence="8">
    <location>
        <begin position="161"/>
        <end position="180"/>
    </location>
</feature>
<dbReference type="InterPro" id="IPR000515">
    <property type="entry name" value="MetI-like"/>
</dbReference>
<feature type="transmembrane region" description="Helical" evidence="8">
    <location>
        <begin position="133"/>
        <end position="149"/>
    </location>
</feature>
<evidence type="ECO:0000256" key="6">
    <source>
        <dbReference type="ARBA" id="ARBA00022989"/>
    </source>
</evidence>
<keyword evidence="11" id="KW-1185">Reference proteome</keyword>
<keyword evidence="3" id="KW-1003">Cell membrane</keyword>
<evidence type="ECO:0000259" key="9">
    <source>
        <dbReference type="PROSITE" id="PS50928"/>
    </source>
</evidence>
<keyword evidence="5 8" id="KW-0812">Transmembrane</keyword>
<protein>
    <recommendedName>
        <fullName evidence="9">ABC transmembrane type-1 domain-containing protein</fullName>
    </recommendedName>
</protein>
<feature type="transmembrane region" description="Helical" evidence="8">
    <location>
        <begin position="12"/>
        <end position="33"/>
    </location>
</feature>
<feature type="transmembrane region" description="Helical" evidence="8">
    <location>
        <begin position="67"/>
        <end position="87"/>
    </location>
</feature>
<keyword evidence="4" id="KW-0997">Cell inner membrane</keyword>
<evidence type="ECO:0000256" key="7">
    <source>
        <dbReference type="ARBA" id="ARBA00023136"/>
    </source>
</evidence>
<gene>
    <name evidence="10" type="ORF">TPAS_3052</name>
</gene>
<dbReference type="OrthoDB" id="9782004at2"/>
<evidence type="ECO:0000256" key="2">
    <source>
        <dbReference type="ARBA" id="ARBA00022448"/>
    </source>
</evidence>
<dbReference type="PROSITE" id="PS50928">
    <property type="entry name" value="ABC_TM1"/>
    <property type="match status" value="1"/>
</dbReference>
<dbReference type="GO" id="GO:0055085">
    <property type="term" value="P:transmembrane transport"/>
    <property type="evidence" value="ECO:0007669"/>
    <property type="project" value="InterPro"/>
</dbReference>
<reference evidence="11" key="1">
    <citation type="submission" date="2016-04" db="EMBL/GenBank/DDBJ databases">
        <authorList>
            <person name="Strepis N."/>
        </authorList>
    </citation>
    <scope>NUCLEOTIDE SEQUENCE [LARGE SCALE GENOMIC DNA]</scope>
</reference>
<dbReference type="PANTHER" id="PTHR43357">
    <property type="entry name" value="INNER MEMBRANE ABC TRANSPORTER PERMEASE PROTEIN YDCV"/>
    <property type="match status" value="1"/>
</dbReference>
<comment type="similarity">
    <text evidence="8">Belongs to the binding-protein-dependent transport system permease family.</text>
</comment>
<evidence type="ECO:0000256" key="4">
    <source>
        <dbReference type="ARBA" id="ARBA00022519"/>
    </source>
</evidence>
<dbReference type="EMBL" id="FWEY01000017">
    <property type="protein sequence ID" value="SLM53324.1"/>
    <property type="molecule type" value="Genomic_DNA"/>
</dbReference>
<dbReference type="STRING" id="43064.SAMN04488086_1313"/>
<evidence type="ECO:0000256" key="1">
    <source>
        <dbReference type="ARBA" id="ARBA00004429"/>
    </source>
</evidence>
<proteinExistence type="inferred from homology"/>
<dbReference type="PANTHER" id="PTHR43357:SF4">
    <property type="entry name" value="INNER MEMBRANE ABC TRANSPORTER PERMEASE PROTEIN YDCV"/>
    <property type="match status" value="1"/>
</dbReference>
<comment type="subcellular location">
    <subcellularLocation>
        <location evidence="1">Cell inner membrane</location>
        <topology evidence="1">Multi-pass membrane protein</topology>
    </subcellularLocation>
    <subcellularLocation>
        <location evidence="8">Cell membrane</location>
        <topology evidence="8">Multi-pass membrane protein</topology>
    </subcellularLocation>
</comment>
<dbReference type="InterPro" id="IPR035906">
    <property type="entry name" value="MetI-like_sf"/>
</dbReference>
<feature type="transmembrane region" description="Helical" evidence="8">
    <location>
        <begin position="107"/>
        <end position="124"/>
    </location>
</feature>
<feature type="transmembrane region" description="Helical" evidence="8">
    <location>
        <begin position="237"/>
        <end position="258"/>
    </location>
</feature>
<evidence type="ECO:0000256" key="3">
    <source>
        <dbReference type="ARBA" id="ARBA00022475"/>
    </source>
</evidence>
<evidence type="ECO:0000313" key="10">
    <source>
        <dbReference type="EMBL" id="SLM53324.1"/>
    </source>
</evidence>
<dbReference type="CDD" id="cd06261">
    <property type="entry name" value="TM_PBP2"/>
    <property type="match status" value="1"/>
</dbReference>
<accession>A0A1W1IJT4</accession>
<evidence type="ECO:0000256" key="5">
    <source>
        <dbReference type="ARBA" id="ARBA00022692"/>
    </source>
</evidence>
<feature type="transmembrane region" description="Helical" evidence="8">
    <location>
        <begin position="192"/>
        <end position="217"/>
    </location>
</feature>
<sequence>MKKRSNAFSSFIIVILSVILLLPLFVTLLNSLFRDLSNIIPEGFTFEFYSGIFAGSGGMAGAIGRSLLIAIIPTLVLLMLLLLAMYVVQIHYPKGDKYLDLLSKIPYGIQGVILAVSIISLYASSSTFLSNRIFLLSCAYGIVILPYMYQGIKNALTTLEVMPILEAAETLGASKLYAYFRIIVPSVLKGLVATILLSIGILFSDFVLVNIIAGSYYETTSIFLDKTRGVSGHAASAISVVIFCIMLILTNLAGYLGSKETKRAKTQRIHIFRKVQGRNNGIYRIQKHSKII</sequence>
<dbReference type="Gene3D" id="1.10.3720.10">
    <property type="entry name" value="MetI-like"/>
    <property type="match status" value="1"/>
</dbReference>
<evidence type="ECO:0000256" key="8">
    <source>
        <dbReference type="RuleBase" id="RU363032"/>
    </source>
</evidence>
<keyword evidence="7 8" id="KW-0472">Membrane</keyword>
<evidence type="ECO:0000313" key="11">
    <source>
        <dbReference type="Proteomes" id="UP000195985"/>
    </source>
</evidence>
<dbReference type="AlphaFoldDB" id="A0A1W1IJT4"/>
<organism evidence="10 11">
    <name type="scientific">Trichococcus pasteurii</name>
    <dbReference type="NCBI Taxonomy" id="43064"/>
    <lineage>
        <taxon>Bacteria</taxon>
        <taxon>Bacillati</taxon>
        <taxon>Bacillota</taxon>
        <taxon>Bacilli</taxon>
        <taxon>Lactobacillales</taxon>
        <taxon>Carnobacteriaceae</taxon>
        <taxon>Trichococcus</taxon>
    </lineage>
</organism>
<dbReference type="Pfam" id="PF00528">
    <property type="entry name" value="BPD_transp_1"/>
    <property type="match status" value="1"/>
</dbReference>
<keyword evidence="2 8" id="KW-0813">Transport</keyword>